<dbReference type="CDD" id="cd00093">
    <property type="entry name" value="HTH_XRE"/>
    <property type="match status" value="1"/>
</dbReference>
<reference evidence="3" key="1">
    <citation type="journal article" date="2014" name="Genome Biol. Evol.">
        <title>Pangenome evidence for extensive interdomain horizontal transfer affecting lineage core and shell genes in uncultured planktonic thaumarchaeota and euryarchaeota.</title>
        <authorList>
            <person name="Deschamps P."/>
            <person name="Zivanovic Y."/>
            <person name="Moreira D."/>
            <person name="Rodriguez-Valera F."/>
            <person name="Lopez-Garcia P."/>
        </authorList>
    </citation>
    <scope>NUCLEOTIDE SEQUENCE</scope>
</reference>
<evidence type="ECO:0000259" key="2">
    <source>
        <dbReference type="PROSITE" id="PS50943"/>
    </source>
</evidence>
<accession>A0A075IC29</accession>
<dbReference type="EMBL" id="KF901238">
    <property type="protein sequence ID" value="AIF23683.1"/>
    <property type="molecule type" value="Genomic_DNA"/>
</dbReference>
<protein>
    <submittedName>
        <fullName evidence="3">Putative transcription factor, homolog of eukaryotic MBF1</fullName>
    </submittedName>
</protein>
<dbReference type="PROSITE" id="PS50943">
    <property type="entry name" value="HTH_CROC1"/>
    <property type="match status" value="1"/>
</dbReference>
<feature type="compositionally biased region" description="Polar residues" evidence="1">
    <location>
        <begin position="43"/>
        <end position="53"/>
    </location>
</feature>
<dbReference type="SMART" id="SM00530">
    <property type="entry name" value="HTH_XRE"/>
    <property type="match status" value="1"/>
</dbReference>
<sequence length="168" mass="18630">MGTCELCGSDTLQTRQAIASNVNVDACSRCIDSMGLELFESPFRSSQSKNPSSIRKHSGSVRGQRIPSEKVALLGDFHVRIRKQRVSRGWQQKDLAMRMNERLNTIQRIENGSRPTDELVKKLEKVLGITLLGDSDIEYDAQLSQGSGRGLTIADALEDYLTKGESDD</sequence>
<dbReference type="AlphaFoldDB" id="A0A075IC29"/>
<dbReference type="InterPro" id="IPR010982">
    <property type="entry name" value="Lambda_DNA-bd_dom_sf"/>
</dbReference>
<dbReference type="SUPFAM" id="SSF47413">
    <property type="entry name" value="lambda repressor-like DNA-binding domains"/>
    <property type="match status" value="1"/>
</dbReference>
<name>A0A075IC29_9EURY</name>
<evidence type="ECO:0000256" key="1">
    <source>
        <dbReference type="SAM" id="MobiDB-lite"/>
    </source>
</evidence>
<dbReference type="Pfam" id="PF01381">
    <property type="entry name" value="HTH_3"/>
    <property type="match status" value="1"/>
</dbReference>
<dbReference type="Gene3D" id="1.10.260.40">
    <property type="entry name" value="lambda repressor-like DNA-binding domains"/>
    <property type="match status" value="1"/>
</dbReference>
<dbReference type="InterPro" id="IPR001387">
    <property type="entry name" value="Cro/C1-type_HTH"/>
</dbReference>
<proteinExistence type="predicted"/>
<organism evidence="3">
    <name type="scientific">uncultured marine group II/III euryarchaeote SAT1000_18_B12</name>
    <dbReference type="NCBI Taxonomy" id="1456563"/>
    <lineage>
        <taxon>Archaea</taxon>
        <taxon>Methanobacteriati</taxon>
        <taxon>Methanobacteriota</taxon>
        <taxon>environmental samples</taxon>
    </lineage>
</organism>
<dbReference type="GO" id="GO:0003677">
    <property type="term" value="F:DNA binding"/>
    <property type="evidence" value="ECO:0007669"/>
    <property type="project" value="InterPro"/>
</dbReference>
<feature type="domain" description="HTH cro/C1-type" evidence="2">
    <location>
        <begin position="81"/>
        <end position="135"/>
    </location>
</feature>
<feature type="region of interest" description="Disordered" evidence="1">
    <location>
        <begin position="42"/>
        <end position="63"/>
    </location>
</feature>
<evidence type="ECO:0000313" key="3">
    <source>
        <dbReference type="EMBL" id="AIF23683.1"/>
    </source>
</evidence>